<evidence type="ECO:0000256" key="2">
    <source>
        <dbReference type="ARBA" id="ARBA00008420"/>
    </source>
</evidence>
<dbReference type="InterPro" id="IPR006001">
    <property type="entry name" value="Therm_gnt_kin"/>
</dbReference>
<keyword evidence="7 10" id="KW-0067">ATP-binding</keyword>
<dbReference type="GO" id="GO:0046316">
    <property type="term" value="F:gluconokinase activity"/>
    <property type="evidence" value="ECO:0007669"/>
    <property type="project" value="UniProtKB-EC"/>
</dbReference>
<dbReference type="Pfam" id="PF01202">
    <property type="entry name" value="SKI"/>
    <property type="match status" value="1"/>
</dbReference>
<accession>A0A344UVB3</accession>
<dbReference type="PANTHER" id="PTHR43442:SF3">
    <property type="entry name" value="GLUCONOKINASE-RELATED"/>
    <property type="match status" value="1"/>
</dbReference>
<dbReference type="GO" id="GO:0005524">
    <property type="term" value="F:ATP binding"/>
    <property type="evidence" value="ECO:0007669"/>
    <property type="project" value="UniProtKB-KW"/>
</dbReference>
<evidence type="ECO:0000256" key="6">
    <source>
        <dbReference type="ARBA" id="ARBA00022777"/>
    </source>
</evidence>
<dbReference type="Gene3D" id="3.40.50.300">
    <property type="entry name" value="P-loop containing nucleotide triphosphate hydrolases"/>
    <property type="match status" value="1"/>
</dbReference>
<evidence type="ECO:0000256" key="3">
    <source>
        <dbReference type="ARBA" id="ARBA00012054"/>
    </source>
</evidence>
<comment type="pathway">
    <text evidence="1">Carbohydrate acid metabolism.</text>
</comment>
<evidence type="ECO:0000313" key="11">
    <source>
        <dbReference type="EMBL" id="AXE39211.1"/>
    </source>
</evidence>
<dbReference type="RefSeq" id="WP_114045123.1">
    <property type="nucleotide sequence ID" value="NZ_CP025198.1"/>
</dbReference>
<evidence type="ECO:0000256" key="7">
    <source>
        <dbReference type="ARBA" id="ARBA00022840"/>
    </source>
</evidence>
<protein>
    <recommendedName>
        <fullName evidence="3 10">Gluconokinase</fullName>
        <ecNumber evidence="3 10">2.7.1.12</ecNumber>
    </recommendedName>
</protein>
<keyword evidence="6 10" id="KW-0418">Kinase</keyword>
<evidence type="ECO:0000256" key="10">
    <source>
        <dbReference type="RuleBase" id="RU363066"/>
    </source>
</evidence>
<dbReference type="GO" id="GO:0005737">
    <property type="term" value="C:cytoplasm"/>
    <property type="evidence" value="ECO:0007669"/>
    <property type="project" value="TreeGrafter"/>
</dbReference>
<dbReference type="GO" id="GO:0019521">
    <property type="term" value="P:D-gluconate metabolic process"/>
    <property type="evidence" value="ECO:0007669"/>
    <property type="project" value="UniProtKB-KW"/>
</dbReference>
<evidence type="ECO:0000256" key="4">
    <source>
        <dbReference type="ARBA" id="ARBA00022679"/>
    </source>
</evidence>
<evidence type="ECO:0000256" key="1">
    <source>
        <dbReference type="ARBA" id="ARBA00004761"/>
    </source>
</evidence>
<dbReference type="FunFam" id="3.40.50.300:FF:000522">
    <property type="entry name" value="Gluconokinase"/>
    <property type="match status" value="1"/>
</dbReference>
<dbReference type="EMBL" id="CP025198">
    <property type="protein sequence ID" value="AXE39211.1"/>
    <property type="molecule type" value="Genomic_DNA"/>
</dbReference>
<keyword evidence="5 10" id="KW-0547">Nucleotide-binding</keyword>
<dbReference type="InterPro" id="IPR031322">
    <property type="entry name" value="Shikimate/glucono_kinase"/>
</dbReference>
<organism evidence="11 12">
    <name type="scientific">Acidipropionibacterium virtanenii</name>
    <dbReference type="NCBI Taxonomy" id="2057246"/>
    <lineage>
        <taxon>Bacteria</taxon>
        <taxon>Bacillati</taxon>
        <taxon>Actinomycetota</taxon>
        <taxon>Actinomycetes</taxon>
        <taxon>Propionibacteriales</taxon>
        <taxon>Propionibacteriaceae</taxon>
        <taxon>Acidipropionibacterium</taxon>
    </lineage>
</organism>
<reference evidence="11 12" key="1">
    <citation type="submission" date="2017-12" db="EMBL/GenBank/DDBJ databases">
        <title>The whole genome sequence of the Acidipropionibacterium virtanenii sp. nov. type strain JS278.</title>
        <authorList>
            <person name="Laine P."/>
            <person name="Deptula P."/>
            <person name="Varmanen P."/>
            <person name="Auvinen P."/>
        </authorList>
    </citation>
    <scope>NUCLEOTIDE SEQUENCE [LARGE SCALE GENOMIC DNA]</scope>
    <source>
        <strain evidence="11 12">JS278</strain>
    </source>
</reference>
<comment type="catalytic activity">
    <reaction evidence="9 10">
        <text>D-gluconate + ATP = 6-phospho-D-gluconate + ADP + H(+)</text>
        <dbReference type="Rhea" id="RHEA:19433"/>
        <dbReference type="ChEBI" id="CHEBI:15378"/>
        <dbReference type="ChEBI" id="CHEBI:18391"/>
        <dbReference type="ChEBI" id="CHEBI:30616"/>
        <dbReference type="ChEBI" id="CHEBI:58759"/>
        <dbReference type="ChEBI" id="CHEBI:456216"/>
        <dbReference type="EC" id="2.7.1.12"/>
    </reaction>
</comment>
<dbReference type="CDD" id="cd02021">
    <property type="entry name" value="GntK"/>
    <property type="match status" value="1"/>
</dbReference>
<comment type="similarity">
    <text evidence="2 10">Belongs to the gluconokinase GntK/GntV family.</text>
</comment>
<dbReference type="AlphaFoldDB" id="A0A344UVB3"/>
<dbReference type="NCBIfam" id="TIGR01313">
    <property type="entry name" value="therm_gnt_kin"/>
    <property type="match status" value="1"/>
</dbReference>
<proteinExistence type="inferred from homology"/>
<dbReference type="EC" id="2.7.1.12" evidence="3 10"/>
<keyword evidence="8" id="KW-0311">Gluconate utilization</keyword>
<dbReference type="PANTHER" id="PTHR43442">
    <property type="entry name" value="GLUCONOKINASE-RELATED"/>
    <property type="match status" value="1"/>
</dbReference>
<name>A0A344UVB3_9ACTN</name>
<dbReference type="Proteomes" id="UP000251995">
    <property type="component" value="Chromosome"/>
</dbReference>
<dbReference type="InterPro" id="IPR027417">
    <property type="entry name" value="P-loop_NTPase"/>
</dbReference>
<keyword evidence="12" id="KW-1185">Reference proteome</keyword>
<dbReference type="SUPFAM" id="SSF52540">
    <property type="entry name" value="P-loop containing nucleoside triphosphate hydrolases"/>
    <property type="match status" value="1"/>
</dbReference>
<sequence length="177" mass="18903">MTALTIPPIAVVMGVAGSGKSAVGGRLADRLDVPYIDGDDLHPQANIDKMSAGHPLDDEDREPWLIIIGKWLHDHRETGAIATCSALKRSYRDLLRDACPGVPFIHLAGSPDLIVARVSGREGHFMPTSLVDSQFDTLEPLGLDEPGITLDVTGPVDGLADQAASWLAGHRPTTTRN</sequence>
<evidence type="ECO:0000256" key="8">
    <source>
        <dbReference type="ARBA" id="ARBA00023064"/>
    </source>
</evidence>
<evidence type="ECO:0000256" key="5">
    <source>
        <dbReference type="ARBA" id="ARBA00022741"/>
    </source>
</evidence>
<dbReference type="KEGG" id="acij:JS278_02058"/>
<dbReference type="OrthoDB" id="9795716at2"/>
<evidence type="ECO:0000313" key="12">
    <source>
        <dbReference type="Proteomes" id="UP000251995"/>
    </source>
</evidence>
<gene>
    <name evidence="11" type="primary">gntK</name>
    <name evidence="11" type="ORF">JS278_02058</name>
</gene>
<evidence type="ECO:0000256" key="9">
    <source>
        <dbReference type="ARBA" id="ARBA00048090"/>
    </source>
</evidence>
<keyword evidence="4 10" id="KW-0808">Transferase</keyword>